<keyword evidence="7" id="KW-0456">Lyase</keyword>
<protein>
    <submittedName>
        <fullName evidence="11">S-adenosylmethionine decarboxylase proenzyme</fullName>
    </submittedName>
</protein>
<name>F2AYA9_RHOBT</name>
<sequence length="164" mass="17592">MPATPLNATTNKTSDSSTAAPSISVGGQWIVDASGCDPKTIQSLATIQAICQDVIASLGLKVVGEPQSHVFGPPHGVTALYLLSESHLAVHTYPEHGVATFNLVCCRETAVWDWQSQLQSRLNATNVRVRHLRRGAWETNEASDTHCCNELSTPISEAITEVAE</sequence>
<evidence type="ECO:0000313" key="11">
    <source>
        <dbReference type="EMBL" id="EGF25352.1"/>
    </source>
</evidence>
<dbReference type="RefSeq" id="WP_007328619.1">
    <property type="nucleotide sequence ID" value="NZ_AFAR01000233.1"/>
</dbReference>
<evidence type="ECO:0000256" key="10">
    <source>
        <dbReference type="SAM" id="MobiDB-lite"/>
    </source>
</evidence>
<dbReference type="Pfam" id="PF02675">
    <property type="entry name" value="AdoMet_dc"/>
    <property type="match status" value="1"/>
</dbReference>
<dbReference type="PATRIC" id="fig|991778.3.peg.4991"/>
<keyword evidence="6" id="KW-0865">Zymogen</keyword>
<gene>
    <name evidence="11" type="ORF">RBWH47_02410</name>
</gene>
<keyword evidence="9" id="KW-0670">Pyruvate</keyword>
<dbReference type="Proteomes" id="UP000006222">
    <property type="component" value="Unassembled WGS sequence"/>
</dbReference>
<dbReference type="GO" id="GO:0004014">
    <property type="term" value="F:adenosylmethionine decarboxylase activity"/>
    <property type="evidence" value="ECO:0007669"/>
    <property type="project" value="InterPro"/>
</dbReference>
<comment type="caution">
    <text evidence="11">The sequence shown here is derived from an EMBL/GenBank/DDBJ whole genome shotgun (WGS) entry which is preliminary data.</text>
</comment>
<evidence type="ECO:0000256" key="1">
    <source>
        <dbReference type="ARBA" id="ARBA00001928"/>
    </source>
</evidence>
<feature type="region of interest" description="Disordered" evidence="10">
    <location>
        <begin position="1"/>
        <end position="21"/>
    </location>
</feature>
<evidence type="ECO:0000256" key="9">
    <source>
        <dbReference type="ARBA" id="ARBA00023317"/>
    </source>
</evidence>
<comment type="cofactor">
    <cofactor evidence="1">
        <name>pyruvate</name>
        <dbReference type="ChEBI" id="CHEBI:15361"/>
    </cofactor>
</comment>
<dbReference type="Gene3D" id="3.60.90.10">
    <property type="entry name" value="S-adenosylmethionine decarboxylase"/>
    <property type="match status" value="1"/>
</dbReference>
<keyword evidence="2" id="KW-0210">Decarboxylase</keyword>
<keyword evidence="4" id="KW-0745">Spermidine biosynthesis</keyword>
<evidence type="ECO:0000256" key="8">
    <source>
        <dbReference type="ARBA" id="ARBA00023270"/>
    </source>
</evidence>
<keyword evidence="8" id="KW-0704">Schiff base</keyword>
<dbReference type="FunFam" id="3.60.90.10:FF:000012">
    <property type="entry name" value="S-adenosylmethionine decarboxylase proenzyme"/>
    <property type="match status" value="1"/>
</dbReference>
<dbReference type="InterPro" id="IPR016067">
    <property type="entry name" value="S-AdoMet_deCO2ase_core"/>
</dbReference>
<dbReference type="SUPFAM" id="SSF56276">
    <property type="entry name" value="S-adenosylmethionine decarboxylase"/>
    <property type="match status" value="1"/>
</dbReference>
<evidence type="ECO:0000256" key="2">
    <source>
        <dbReference type="ARBA" id="ARBA00022793"/>
    </source>
</evidence>
<evidence type="ECO:0000256" key="7">
    <source>
        <dbReference type="ARBA" id="ARBA00023239"/>
    </source>
</evidence>
<proteinExistence type="predicted"/>
<dbReference type="GO" id="GO:0008295">
    <property type="term" value="P:spermidine biosynthetic process"/>
    <property type="evidence" value="ECO:0007669"/>
    <property type="project" value="UniProtKB-KW"/>
</dbReference>
<keyword evidence="5" id="KW-0620">Polyamine biosynthesis</keyword>
<evidence type="ECO:0000256" key="3">
    <source>
        <dbReference type="ARBA" id="ARBA00022813"/>
    </source>
</evidence>
<reference evidence="11 12" key="1">
    <citation type="journal article" date="2013" name="Mar. Genomics">
        <title>Expression of sulfatases in Rhodopirellula baltica and the diversity of sulfatases in the genus Rhodopirellula.</title>
        <authorList>
            <person name="Wegner C.E."/>
            <person name="Richter-Heitmann T."/>
            <person name="Klindworth A."/>
            <person name="Klockow C."/>
            <person name="Richter M."/>
            <person name="Achstetter T."/>
            <person name="Glockner F.O."/>
            <person name="Harder J."/>
        </authorList>
    </citation>
    <scope>NUCLEOTIDE SEQUENCE [LARGE SCALE GENOMIC DNA]</scope>
    <source>
        <strain evidence="11 12">WH47</strain>
    </source>
</reference>
<evidence type="ECO:0000313" key="12">
    <source>
        <dbReference type="Proteomes" id="UP000006222"/>
    </source>
</evidence>
<dbReference type="InterPro" id="IPR003826">
    <property type="entry name" value="AdoMetDC_fam_prok"/>
</dbReference>
<accession>F2AYA9</accession>
<dbReference type="EMBL" id="AFAR01000233">
    <property type="protein sequence ID" value="EGF25352.1"/>
    <property type="molecule type" value="Genomic_DNA"/>
</dbReference>
<dbReference type="GO" id="GO:0005829">
    <property type="term" value="C:cytosol"/>
    <property type="evidence" value="ECO:0007669"/>
    <property type="project" value="TreeGrafter"/>
</dbReference>
<evidence type="ECO:0000256" key="5">
    <source>
        <dbReference type="ARBA" id="ARBA00023115"/>
    </source>
</evidence>
<organism evidence="11 12">
    <name type="scientific">Rhodopirellula baltica WH47</name>
    <dbReference type="NCBI Taxonomy" id="991778"/>
    <lineage>
        <taxon>Bacteria</taxon>
        <taxon>Pseudomonadati</taxon>
        <taxon>Planctomycetota</taxon>
        <taxon>Planctomycetia</taxon>
        <taxon>Pirellulales</taxon>
        <taxon>Pirellulaceae</taxon>
        <taxon>Rhodopirellula</taxon>
    </lineage>
</organism>
<dbReference type="PANTHER" id="PTHR33866:SF2">
    <property type="entry name" value="S-ADENOSYLMETHIONINE DECARBOXYLASE PROENZYME"/>
    <property type="match status" value="1"/>
</dbReference>
<dbReference type="PANTHER" id="PTHR33866">
    <property type="entry name" value="S-ADENOSYLMETHIONINE DECARBOXYLASE PROENZYME"/>
    <property type="match status" value="1"/>
</dbReference>
<evidence type="ECO:0000256" key="4">
    <source>
        <dbReference type="ARBA" id="ARBA00023066"/>
    </source>
</evidence>
<evidence type="ECO:0000256" key="6">
    <source>
        <dbReference type="ARBA" id="ARBA00023145"/>
    </source>
</evidence>
<keyword evidence="3" id="KW-0068">Autocatalytic cleavage</keyword>
<dbReference type="AlphaFoldDB" id="F2AYA9"/>